<dbReference type="Pfam" id="PF07729">
    <property type="entry name" value="FCD"/>
    <property type="match status" value="1"/>
</dbReference>
<dbReference type="Gene3D" id="1.20.120.530">
    <property type="entry name" value="GntR ligand-binding domain-like"/>
    <property type="match status" value="1"/>
</dbReference>
<name>A0A537KCW7_9BACT</name>
<dbReference type="PANTHER" id="PTHR43537">
    <property type="entry name" value="TRANSCRIPTIONAL REGULATOR, GNTR FAMILY"/>
    <property type="match status" value="1"/>
</dbReference>
<dbReference type="InterPro" id="IPR008920">
    <property type="entry name" value="TF_FadR/GntR_C"/>
</dbReference>
<keyword evidence="3" id="KW-0804">Transcription</keyword>
<dbReference type="SUPFAM" id="SSF48008">
    <property type="entry name" value="GntR ligand-binding domain-like"/>
    <property type="match status" value="1"/>
</dbReference>
<dbReference type="PRINTS" id="PR00033">
    <property type="entry name" value="HTHASNC"/>
</dbReference>
<reference evidence="5 6" key="1">
    <citation type="journal article" date="2019" name="Nat. Microbiol.">
        <title>Mediterranean grassland soil C-N compound turnover is dependent on rainfall and depth, and is mediated by genomically divergent microorganisms.</title>
        <authorList>
            <person name="Diamond S."/>
            <person name="Andeer P.F."/>
            <person name="Li Z."/>
            <person name="Crits-Christoph A."/>
            <person name="Burstein D."/>
            <person name="Anantharaman K."/>
            <person name="Lane K.R."/>
            <person name="Thomas B.C."/>
            <person name="Pan C."/>
            <person name="Northen T.R."/>
            <person name="Banfield J.F."/>
        </authorList>
    </citation>
    <scope>NUCLEOTIDE SEQUENCE [LARGE SCALE GENOMIC DNA]</scope>
    <source>
        <strain evidence="5">NP_3</strain>
    </source>
</reference>
<dbReference type="InterPro" id="IPR011711">
    <property type="entry name" value="GntR_C"/>
</dbReference>
<dbReference type="SMART" id="SM00345">
    <property type="entry name" value="HTH_GNTR"/>
    <property type="match status" value="1"/>
</dbReference>
<accession>A0A537KCW7</accession>
<dbReference type="InterPro" id="IPR000485">
    <property type="entry name" value="AsnC-type_HTH_dom"/>
</dbReference>
<keyword evidence="2" id="KW-0238">DNA-binding</keyword>
<sequence>MNKEYLISVTPFGIEIPAGSIKGDFRTAPAWHVSSQKEAHERMKPAPAFLEPVLSRRLGEQVYVRLIEAIATNRLAEGSKIQEDELAAQLGVSKTPIREALRRLEAEGFIVADSHRTPEVRRLLRSDVVELYDLREYLERLAIRKVAERHDASMLRALELLQAQAEKKFSGGRSIAIEESVVYNQQFHGLVLDGAGNTRLRRMHDLISVDVRRLAYRSLRGTGKQRTAVEQHRGILEAAKTGDTDAAETLIIQHIRRGRDDVLAQFETT</sequence>
<dbReference type="PROSITE" id="PS50949">
    <property type="entry name" value="HTH_GNTR"/>
    <property type="match status" value="1"/>
</dbReference>
<dbReference type="SUPFAM" id="SSF46785">
    <property type="entry name" value="Winged helix' DNA-binding domain"/>
    <property type="match status" value="1"/>
</dbReference>
<dbReference type="GO" id="GO:0043565">
    <property type="term" value="F:sequence-specific DNA binding"/>
    <property type="evidence" value="ECO:0007669"/>
    <property type="project" value="InterPro"/>
</dbReference>
<dbReference type="AlphaFoldDB" id="A0A537KCW7"/>
<dbReference type="PANTHER" id="PTHR43537:SF24">
    <property type="entry name" value="GLUCONATE OPERON TRANSCRIPTIONAL REPRESSOR"/>
    <property type="match status" value="1"/>
</dbReference>
<dbReference type="InterPro" id="IPR036390">
    <property type="entry name" value="WH_DNA-bd_sf"/>
</dbReference>
<evidence type="ECO:0000256" key="2">
    <source>
        <dbReference type="ARBA" id="ARBA00023125"/>
    </source>
</evidence>
<protein>
    <submittedName>
        <fullName evidence="5">GntR family transcriptional regulator</fullName>
    </submittedName>
</protein>
<dbReference type="CDD" id="cd07377">
    <property type="entry name" value="WHTH_GntR"/>
    <property type="match status" value="1"/>
</dbReference>
<dbReference type="GO" id="GO:0003700">
    <property type="term" value="F:DNA-binding transcription factor activity"/>
    <property type="evidence" value="ECO:0007669"/>
    <property type="project" value="InterPro"/>
</dbReference>
<dbReference type="Proteomes" id="UP000318509">
    <property type="component" value="Unassembled WGS sequence"/>
</dbReference>
<dbReference type="PRINTS" id="PR00035">
    <property type="entry name" value="HTHGNTR"/>
</dbReference>
<dbReference type="EMBL" id="VBAK01000020">
    <property type="protein sequence ID" value="TMI93618.1"/>
    <property type="molecule type" value="Genomic_DNA"/>
</dbReference>
<evidence type="ECO:0000313" key="5">
    <source>
        <dbReference type="EMBL" id="TMI93618.1"/>
    </source>
</evidence>
<dbReference type="Pfam" id="PF00392">
    <property type="entry name" value="GntR"/>
    <property type="match status" value="1"/>
</dbReference>
<proteinExistence type="predicted"/>
<comment type="caution">
    <text evidence="5">The sequence shown here is derived from an EMBL/GenBank/DDBJ whole genome shotgun (WGS) entry which is preliminary data.</text>
</comment>
<dbReference type="SMART" id="SM00895">
    <property type="entry name" value="FCD"/>
    <property type="match status" value="1"/>
</dbReference>
<organism evidence="5 6">
    <name type="scientific">Candidatus Segetimicrobium genomatis</name>
    <dbReference type="NCBI Taxonomy" id="2569760"/>
    <lineage>
        <taxon>Bacteria</taxon>
        <taxon>Bacillati</taxon>
        <taxon>Candidatus Sysuimicrobiota</taxon>
        <taxon>Candidatus Sysuimicrobiia</taxon>
        <taxon>Candidatus Sysuimicrobiales</taxon>
        <taxon>Candidatus Segetimicrobiaceae</taxon>
        <taxon>Candidatus Segetimicrobium</taxon>
    </lineage>
</organism>
<dbReference type="Gene3D" id="1.10.10.10">
    <property type="entry name" value="Winged helix-like DNA-binding domain superfamily/Winged helix DNA-binding domain"/>
    <property type="match status" value="1"/>
</dbReference>
<evidence type="ECO:0000259" key="4">
    <source>
        <dbReference type="PROSITE" id="PS50949"/>
    </source>
</evidence>
<gene>
    <name evidence="5" type="ORF">E6H00_01000</name>
</gene>
<dbReference type="InterPro" id="IPR000524">
    <property type="entry name" value="Tscrpt_reg_HTH_GntR"/>
</dbReference>
<dbReference type="InterPro" id="IPR036388">
    <property type="entry name" value="WH-like_DNA-bd_sf"/>
</dbReference>
<evidence type="ECO:0000313" key="6">
    <source>
        <dbReference type="Proteomes" id="UP000318509"/>
    </source>
</evidence>
<keyword evidence="1" id="KW-0805">Transcription regulation</keyword>
<evidence type="ECO:0000256" key="1">
    <source>
        <dbReference type="ARBA" id="ARBA00023015"/>
    </source>
</evidence>
<evidence type="ECO:0000256" key="3">
    <source>
        <dbReference type="ARBA" id="ARBA00023163"/>
    </source>
</evidence>
<feature type="domain" description="HTH gntR-type" evidence="4">
    <location>
        <begin position="56"/>
        <end position="123"/>
    </location>
</feature>